<protein>
    <submittedName>
        <fullName evidence="4">Flagellar basal body rod FlgEFG protein C-terminal</fullName>
    </submittedName>
</protein>
<evidence type="ECO:0000259" key="2">
    <source>
        <dbReference type="Pfam" id="PF06429"/>
    </source>
</evidence>
<dbReference type="InterPro" id="IPR010930">
    <property type="entry name" value="Flg_bb/hook_C_dom"/>
</dbReference>
<accession>A0A031M785</accession>
<evidence type="ECO:0000313" key="3">
    <source>
        <dbReference type="EMBL" id="SES32934.1"/>
    </source>
</evidence>
<name>A0A031M785_9GAMM</name>
<dbReference type="AlphaFoldDB" id="A0A031M785"/>
<dbReference type="EMBL" id="FOUA01000008">
    <property type="protein sequence ID" value="SFM32985.1"/>
    <property type="molecule type" value="Genomic_DNA"/>
</dbReference>
<keyword evidence="4" id="KW-0966">Cell projection</keyword>
<proteinExistence type="inferred from homology"/>
<evidence type="ECO:0000313" key="5">
    <source>
        <dbReference type="Proteomes" id="UP000186599"/>
    </source>
</evidence>
<sequence>MASLDLLSSGFDAVRQGQYRANTAAAEIARAGAPISASAAATIPLQPATGQPAATTQVDSNRPVNLANSLVELQQAQREVEAGASVIDTADEVLGTLIDIRA</sequence>
<organism evidence="4 5">
    <name type="scientific">Halopseudomonas bauzanensis</name>
    <dbReference type="NCBI Taxonomy" id="653930"/>
    <lineage>
        <taxon>Bacteria</taxon>
        <taxon>Pseudomonadati</taxon>
        <taxon>Pseudomonadota</taxon>
        <taxon>Gammaproteobacteria</taxon>
        <taxon>Pseudomonadales</taxon>
        <taxon>Pseudomonadaceae</taxon>
        <taxon>Halopseudomonas</taxon>
    </lineage>
</organism>
<keyword evidence="5" id="KW-1185">Reference proteome</keyword>
<dbReference type="Proteomes" id="UP000186904">
    <property type="component" value="Unassembled WGS sequence"/>
</dbReference>
<evidence type="ECO:0000313" key="6">
    <source>
        <dbReference type="Proteomes" id="UP000186904"/>
    </source>
</evidence>
<evidence type="ECO:0000256" key="1">
    <source>
        <dbReference type="ARBA" id="ARBA00009677"/>
    </source>
</evidence>
<gene>
    <name evidence="4" type="ORF">SAMN04487855_3223</name>
    <name evidence="3" type="ORF">SAMN05216589_3226</name>
</gene>
<keyword evidence="4" id="KW-0969">Cilium</keyword>
<feature type="domain" description="Flagellar basal-body/hook protein C-terminal" evidence="2">
    <location>
        <begin position="64"/>
        <end position="99"/>
    </location>
</feature>
<dbReference type="STRING" id="653930.SAMN05216589_3226"/>
<dbReference type="Proteomes" id="UP000186599">
    <property type="component" value="Unassembled WGS sequence"/>
</dbReference>
<reference evidence="5 6" key="1">
    <citation type="submission" date="2016-10" db="EMBL/GenBank/DDBJ databases">
        <authorList>
            <person name="de Groot N.N."/>
        </authorList>
    </citation>
    <scope>NUCLEOTIDE SEQUENCE [LARGE SCALE GENOMIC DNA]</scope>
    <source>
        <strain evidence="4 5">CGMCC 1.9095</strain>
        <strain evidence="3 6">DSM 22558</strain>
    </source>
</reference>
<keyword evidence="4" id="KW-0282">Flagellum</keyword>
<dbReference type="EMBL" id="FOGN01000008">
    <property type="protein sequence ID" value="SES32934.1"/>
    <property type="molecule type" value="Genomic_DNA"/>
</dbReference>
<evidence type="ECO:0000313" key="4">
    <source>
        <dbReference type="EMBL" id="SFM32985.1"/>
    </source>
</evidence>
<dbReference type="RefSeq" id="WP_036992812.1">
    <property type="nucleotide sequence ID" value="NZ_FOGN01000008.1"/>
</dbReference>
<dbReference type="Pfam" id="PF06429">
    <property type="entry name" value="Flg_bbr_C"/>
    <property type="match status" value="1"/>
</dbReference>
<dbReference type="OrthoDB" id="5705747at2"/>
<comment type="similarity">
    <text evidence="1">Belongs to the flagella basal body rod proteins family.</text>
</comment>